<feature type="non-terminal residue" evidence="2">
    <location>
        <position position="1"/>
    </location>
</feature>
<dbReference type="GO" id="GO:0016020">
    <property type="term" value="C:membrane"/>
    <property type="evidence" value="ECO:0007669"/>
    <property type="project" value="InterPro"/>
</dbReference>
<protein>
    <recommendedName>
        <fullName evidence="1">Signal transduction histidine kinase internal region domain-containing protein</fullName>
    </recommendedName>
</protein>
<evidence type="ECO:0000259" key="1">
    <source>
        <dbReference type="Pfam" id="PF06580"/>
    </source>
</evidence>
<evidence type="ECO:0000313" key="3">
    <source>
        <dbReference type="Proteomes" id="UP000004605"/>
    </source>
</evidence>
<dbReference type="Gene3D" id="3.30.565.10">
    <property type="entry name" value="Histidine kinase-like ATPase, C-terminal domain"/>
    <property type="match status" value="1"/>
</dbReference>
<dbReference type="SUPFAM" id="SSF55874">
    <property type="entry name" value="ATPase domain of HSP90 chaperone/DNA topoisomerase II/histidine kinase"/>
    <property type="match status" value="1"/>
</dbReference>
<dbReference type="InterPro" id="IPR010559">
    <property type="entry name" value="Sig_transdc_His_kin_internal"/>
</dbReference>
<feature type="domain" description="Signal transduction histidine kinase internal region" evidence="1">
    <location>
        <begin position="1"/>
        <end position="61"/>
    </location>
</feature>
<sequence>LNTISAVVRRDPTKARELIQHLSQFFRSNLKQNIEAVTLNDELAHVNAYLTIEKARFTDRLEVAIDIDSSLLQRKLPTFTLQPLVENAIKHGISNLLEGGVVRIYSQHEEQGQRIVVEDNAGSYIEPNQAHAGLGMQIVAKRLTNKFGHVSDLKIDVKTNQYTRMSFLIPNDDR</sequence>
<dbReference type="EMBL" id="AFWF01000084">
    <property type="protein sequence ID" value="EGU43543.1"/>
    <property type="molecule type" value="Genomic_DNA"/>
</dbReference>
<dbReference type="InterPro" id="IPR036890">
    <property type="entry name" value="HATPase_C_sf"/>
</dbReference>
<dbReference type="Pfam" id="PF06580">
    <property type="entry name" value="His_kinase"/>
    <property type="match status" value="1"/>
</dbReference>
<keyword evidence="3" id="KW-1185">Reference proteome</keyword>
<dbReference type="RefSeq" id="WP_006711477.1">
    <property type="nucleotide sequence ID" value="NZ_AFWF01000084.1"/>
</dbReference>
<dbReference type="AlphaFoldDB" id="F9S053"/>
<evidence type="ECO:0000313" key="2">
    <source>
        <dbReference type="EMBL" id="EGU43543.1"/>
    </source>
</evidence>
<organism evidence="2 3">
    <name type="scientific">Vibrio ichthyoenteri ATCC 700023</name>
    <dbReference type="NCBI Taxonomy" id="870968"/>
    <lineage>
        <taxon>Bacteria</taxon>
        <taxon>Pseudomonadati</taxon>
        <taxon>Pseudomonadota</taxon>
        <taxon>Gammaproteobacteria</taxon>
        <taxon>Vibrionales</taxon>
        <taxon>Vibrionaceae</taxon>
        <taxon>Vibrio</taxon>
    </lineage>
</organism>
<reference evidence="2 3" key="1">
    <citation type="journal article" date="2012" name="Int. J. Syst. Evol. Microbiol.">
        <title>Vibrio caribbeanicus sp. nov., isolated from the marine sponge Scleritoderma cyanea.</title>
        <authorList>
            <person name="Hoffmann M."/>
            <person name="Monday S.R."/>
            <person name="Allard M.W."/>
            <person name="Strain E.A."/>
            <person name="Whittaker P."/>
            <person name="Naum M."/>
            <person name="McCarthy P.J."/>
            <person name="Lopez J.V."/>
            <person name="Fischer M."/>
            <person name="Brown E.W."/>
        </authorList>
    </citation>
    <scope>NUCLEOTIDE SEQUENCE [LARGE SCALE GENOMIC DNA]</scope>
    <source>
        <strain evidence="2 3">ATCC 700023</strain>
    </source>
</reference>
<name>F9S053_9VIBR</name>
<dbReference type="GO" id="GO:0000155">
    <property type="term" value="F:phosphorelay sensor kinase activity"/>
    <property type="evidence" value="ECO:0007669"/>
    <property type="project" value="InterPro"/>
</dbReference>
<comment type="caution">
    <text evidence="2">The sequence shown here is derived from an EMBL/GenBank/DDBJ whole genome shotgun (WGS) entry which is preliminary data.</text>
</comment>
<dbReference type="InterPro" id="IPR050640">
    <property type="entry name" value="Bact_2-comp_sensor_kinase"/>
</dbReference>
<dbReference type="PANTHER" id="PTHR34220">
    <property type="entry name" value="SENSOR HISTIDINE KINASE YPDA"/>
    <property type="match status" value="1"/>
</dbReference>
<dbReference type="PANTHER" id="PTHR34220:SF10">
    <property type="entry name" value="SENSOR HISTIDINE KINASE BTSS"/>
    <property type="match status" value="1"/>
</dbReference>
<accession>F9S053</accession>
<dbReference type="Proteomes" id="UP000004605">
    <property type="component" value="Unassembled WGS sequence"/>
</dbReference>
<proteinExistence type="predicted"/>
<gene>
    <name evidence="2" type="ORF">VII00023_03863</name>
</gene>